<feature type="domain" description="DUF7870" evidence="1">
    <location>
        <begin position="200"/>
        <end position="380"/>
    </location>
</feature>
<protein>
    <recommendedName>
        <fullName evidence="1">DUF7870 domain-containing protein</fullName>
    </recommendedName>
</protein>
<dbReference type="Pfam" id="PF25276">
    <property type="entry name" value="DUF7870"/>
    <property type="match status" value="1"/>
</dbReference>
<proteinExistence type="predicted"/>
<dbReference type="AlphaFoldDB" id="A0AAQ3PZC2"/>
<accession>A0AAQ3PZC2</accession>
<reference evidence="2 3" key="1">
    <citation type="submission" date="2023-10" db="EMBL/GenBank/DDBJ databases">
        <title>Chromosome-scale genome assembly provides insights into flower coloration mechanisms of Canna indica.</title>
        <authorList>
            <person name="Li C."/>
        </authorList>
    </citation>
    <scope>NUCLEOTIDE SEQUENCE [LARGE SCALE GENOMIC DNA]</scope>
    <source>
        <tissue evidence="2">Flower</tissue>
    </source>
</reference>
<organism evidence="2 3">
    <name type="scientific">Canna indica</name>
    <name type="common">Indian-shot</name>
    <dbReference type="NCBI Taxonomy" id="4628"/>
    <lineage>
        <taxon>Eukaryota</taxon>
        <taxon>Viridiplantae</taxon>
        <taxon>Streptophyta</taxon>
        <taxon>Embryophyta</taxon>
        <taxon>Tracheophyta</taxon>
        <taxon>Spermatophyta</taxon>
        <taxon>Magnoliopsida</taxon>
        <taxon>Liliopsida</taxon>
        <taxon>Zingiberales</taxon>
        <taxon>Cannaceae</taxon>
        <taxon>Canna</taxon>
    </lineage>
</organism>
<keyword evidence="3" id="KW-1185">Reference proteome</keyword>
<name>A0AAQ3PZC2_9LILI</name>
<evidence type="ECO:0000313" key="2">
    <source>
        <dbReference type="EMBL" id="WOK93435.1"/>
    </source>
</evidence>
<dbReference type="PANTHER" id="PTHR33597">
    <property type="entry name" value="OS02G0760400 PROTEIN"/>
    <property type="match status" value="1"/>
</dbReference>
<dbReference type="InterPro" id="IPR057192">
    <property type="entry name" value="DUF7870"/>
</dbReference>
<sequence>MKKAFDFRRLGLDGSIEHGAYRLVIRLPDPRFLRLLARSVLLAAAFFSFPWLRSALLPHGDVSVSQPAVNGENVFLPSLLRDLSRRGLLRPEDNVIFLNDPIKGVRTGSAVPDSSADFVFSASAGEFEHVDRILKVGGVAAVRLGRNPLEAFHRPGNYRTTYMGRIGSAAVVAMRKSSAGGGELKLRRLLTVPEAKKEALSGLEEAMLEPPEPGRRSSHRKARYLPELTGDALDEYPRRVFVEVATAGEAGSGAAWFQQNYPTKGRVFDVIQVEVKDEKNDDAAVLAEPEIGTPSLAEWLERNVKEDEYVVVKAEASAVEEAVAEGAIGLVDELFLECDHQQWEDDEAKKTAKGARRAYWECLVLYGKLRDAGVAVHQWWSF</sequence>
<dbReference type="Proteomes" id="UP001327560">
    <property type="component" value="Chromosome 1"/>
</dbReference>
<evidence type="ECO:0000259" key="1">
    <source>
        <dbReference type="Pfam" id="PF25276"/>
    </source>
</evidence>
<dbReference type="PANTHER" id="PTHR33597:SF11">
    <property type="entry name" value="OS07G0620600 PROTEIN"/>
    <property type="match status" value="1"/>
</dbReference>
<dbReference type="EMBL" id="CP136890">
    <property type="protein sequence ID" value="WOK93435.1"/>
    <property type="molecule type" value="Genomic_DNA"/>
</dbReference>
<evidence type="ECO:0000313" key="3">
    <source>
        <dbReference type="Proteomes" id="UP001327560"/>
    </source>
</evidence>
<gene>
    <name evidence="2" type="ORF">Cni_G02132</name>
</gene>